<keyword evidence="7 14" id="KW-0812">Transmembrane</keyword>
<sequence length="417" mass="48234">MSPLCYKDERIKIWIFIIIALIVEGMVFALIHINSINTINKNIINNNNSIIGTIENKDPDLVKEIIPIITNNKVENSNLGEEILSGYSYNYDLKYYNNPLINDVSNITFIMMITLIIITIGIVIFGVLIILNPLYKKLQYLTYRAENIVENKFLDNRLKVDYTGSLSKFEIRFNEMEERIKNNLTLLQDEKINLKNIINDISHQLKTPLMALQMYNEILKDYKNMVDEEIENFILLSNEQLQRMEWLVKTLLKYARLESNVVEYHKENISLNNTINESINPLKVKAEEKNQRIIFKNSDEIIFYHDRKWISEAISNIIKNAIEHTGERGRIEITLEETPINIVIGIKDTGEGIDNNQLKKIFNRFHKGENSIDPTSIGIGLCLSKAIVRAHNGDITVESKLGVGSIFYITFIKTFKS</sequence>
<evidence type="ECO:0000256" key="1">
    <source>
        <dbReference type="ARBA" id="ARBA00000085"/>
    </source>
</evidence>
<keyword evidence="8" id="KW-0547">Nucleotide-binding</keyword>
<feature type="domain" description="Histidine kinase" evidence="15">
    <location>
        <begin position="200"/>
        <end position="415"/>
    </location>
</feature>
<dbReference type="InterPro" id="IPR003594">
    <property type="entry name" value="HATPase_dom"/>
</dbReference>
<dbReference type="Pfam" id="PF02518">
    <property type="entry name" value="HATPase_c"/>
    <property type="match status" value="1"/>
</dbReference>
<dbReference type="PANTHER" id="PTHR45528:SF1">
    <property type="entry name" value="SENSOR HISTIDINE KINASE CPXA"/>
    <property type="match status" value="1"/>
</dbReference>
<organism evidence="16 17">
    <name type="scientific">Clostridium butyricum</name>
    <dbReference type="NCBI Taxonomy" id="1492"/>
    <lineage>
        <taxon>Bacteria</taxon>
        <taxon>Bacillati</taxon>
        <taxon>Bacillota</taxon>
        <taxon>Clostridia</taxon>
        <taxon>Eubacteriales</taxon>
        <taxon>Clostridiaceae</taxon>
        <taxon>Clostridium</taxon>
    </lineage>
</organism>
<keyword evidence="6" id="KW-0808">Transferase</keyword>
<evidence type="ECO:0000256" key="14">
    <source>
        <dbReference type="SAM" id="Phobius"/>
    </source>
</evidence>
<dbReference type="GO" id="GO:0005886">
    <property type="term" value="C:plasma membrane"/>
    <property type="evidence" value="ECO:0007669"/>
    <property type="project" value="UniProtKB-SubCell"/>
</dbReference>
<evidence type="ECO:0000256" key="12">
    <source>
        <dbReference type="ARBA" id="ARBA00023012"/>
    </source>
</evidence>
<dbReference type="SMART" id="SM00388">
    <property type="entry name" value="HisKA"/>
    <property type="match status" value="1"/>
</dbReference>
<evidence type="ECO:0000256" key="2">
    <source>
        <dbReference type="ARBA" id="ARBA00004651"/>
    </source>
</evidence>
<dbReference type="InterPro" id="IPR036890">
    <property type="entry name" value="HATPase_C_sf"/>
</dbReference>
<dbReference type="CDD" id="cd00082">
    <property type="entry name" value="HisKA"/>
    <property type="match status" value="1"/>
</dbReference>
<evidence type="ECO:0000313" key="17">
    <source>
        <dbReference type="Proteomes" id="UP000238081"/>
    </source>
</evidence>
<evidence type="ECO:0000256" key="4">
    <source>
        <dbReference type="ARBA" id="ARBA00022475"/>
    </source>
</evidence>
<feature type="transmembrane region" description="Helical" evidence="14">
    <location>
        <begin position="12"/>
        <end position="33"/>
    </location>
</feature>
<reference evidence="16 17" key="1">
    <citation type="submission" date="2016-01" db="EMBL/GenBank/DDBJ databases">
        <title>Characterization of the Clostridium difficile lineages that are prevalent in Hong Kong and China.</title>
        <authorList>
            <person name="Kwok J.S.-L."/>
            <person name="Lam W.-Y."/>
            <person name="Ip M."/>
            <person name="Chan T.-F."/>
            <person name="Hawkey P.M."/>
            <person name="Tsui S.K.-W."/>
        </authorList>
    </citation>
    <scope>NUCLEOTIDE SEQUENCE [LARGE SCALE GENOMIC DNA]</scope>
    <source>
        <strain evidence="16 17">300064</strain>
    </source>
</reference>
<dbReference type="GO" id="GO:0005524">
    <property type="term" value="F:ATP binding"/>
    <property type="evidence" value="ECO:0007669"/>
    <property type="project" value="UniProtKB-KW"/>
</dbReference>
<keyword evidence="9 16" id="KW-0418">Kinase</keyword>
<dbReference type="Gene3D" id="3.30.565.10">
    <property type="entry name" value="Histidine kinase-like ATPase, C-terminal domain"/>
    <property type="match status" value="1"/>
</dbReference>
<evidence type="ECO:0000256" key="10">
    <source>
        <dbReference type="ARBA" id="ARBA00022840"/>
    </source>
</evidence>
<comment type="subcellular location">
    <subcellularLocation>
        <location evidence="2">Cell membrane</location>
        <topology evidence="2">Multi-pass membrane protein</topology>
    </subcellularLocation>
</comment>
<evidence type="ECO:0000256" key="6">
    <source>
        <dbReference type="ARBA" id="ARBA00022679"/>
    </source>
</evidence>
<dbReference type="Proteomes" id="UP000238081">
    <property type="component" value="Unassembled WGS sequence"/>
</dbReference>
<dbReference type="Gene3D" id="1.10.287.130">
    <property type="match status" value="1"/>
</dbReference>
<evidence type="ECO:0000256" key="13">
    <source>
        <dbReference type="ARBA" id="ARBA00023136"/>
    </source>
</evidence>
<dbReference type="PANTHER" id="PTHR45528">
    <property type="entry name" value="SENSOR HISTIDINE KINASE CPXA"/>
    <property type="match status" value="1"/>
</dbReference>
<evidence type="ECO:0000259" key="15">
    <source>
        <dbReference type="PROSITE" id="PS50109"/>
    </source>
</evidence>
<comment type="caution">
    <text evidence="16">The sequence shown here is derived from an EMBL/GenBank/DDBJ whole genome shotgun (WGS) entry which is preliminary data.</text>
</comment>
<dbReference type="PRINTS" id="PR00344">
    <property type="entry name" value="BCTRLSENSOR"/>
</dbReference>
<dbReference type="GO" id="GO:0000155">
    <property type="term" value="F:phosphorelay sensor kinase activity"/>
    <property type="evidence" value="ECO:0007669"/>
    <property type="project" value="InterPro"/>
</dbReference>
<keyword evidence="11 14" id="KW-1133">Transmembrane helix</keyword>
<evidence type="ECO:0000256" key="3">
    <source>
        <dbReference type="ARBA" id="ARBA00012438"/>
    </source>
</evidence>
<dbReference type="RefSeq" id="WP_043666967.1">
    <property type="nucleotide sequence ID" value="NZ_JSEG01000036.1"/>
</dbReference>
<dbReference type="PROSITE" id="PS50109">
    <property type="entry name" value="HIS_KIN"/>
    <property type="match status" value="1"/>
</dbReference>
<dbReference type="SMART" id="SM00387">
    <property type="entry name" value="HATPase_c"/>
    <property type="match status" value="1"/>
</dbReference>
<keyword evidence="13 14" id="KW-0472">Membrane</keyword>
<dbReference type="EC" id="2.7.13.3" evidence="3"/>
<name>A0A2S7F809_CLOBU</name>
<evidence type="ECO:0000256" key="11">
    <source>
        <dbReference type="ARBA" id="ARBA00022989"/>
    </source>
</evidence>
<protein>
    <recommendedName>
        <fullName evidence="3">histidine kinase</fullName>
        <ecNumber evidence="3">2.7.13.3</ecNumber>
    </recommendedName>
</protein>
<evidence type="ECO:0000256" key="9">
    <source>
        <dbReference type="ARBA" id="ARBA00022777"/>
    </source>
</evidence>
<dbReference type="InterPro" id="IPR004358">
    <property type="entry name" value="Sig_transdc_His_kin-like_C"/>
</dbReference>
<dbReference type="SUPFAM" id="SSF47384">
    <property type="entry name" value="Homodimeric domain of signal transducing histidine kinase"/>
    <property type="match status" value="1"/>
</dbReference>
<gene>
    <name evidence="16" type="ORF">AWN73_16695</name>
</gene>
<dbReference type="InterPro" id="IPR003661">
    <property type="entry name" value="HisK_dim/P_dom"/>
</dbReference>
<dbReference type="Pfam" id="PF00512">
    <property type="entry name" value="HisKA"/>
    <property type="match status" value="1"/>
</dbReference>
<proteinExistence type="predicted"/>
<dbReference type="InterPro" id="IPR005467">
    <property type="entry name" value="His_kinase_dom"/>
</dbReference>
<keyword evidence="4" id="KW-1003">Cell membrane</keyword>
<comment type="catalytic activity">
    <reaction evidence="1">
        <text>ATP + protein L-histidine = ADP + protein N-phospho-L-histidine.</text>
        <dbReference type="EC" id="2.7.13.3"/>
    </reaction>
</comment>
<dbReference type="AlphaFoldDB" id="A0A2S7F809"/>
<keyword evidence="10" id="KW-0067">ATP-binding</keyword>
<feature type="transmembrane region" description="Helical" evidence="14">
    <location>
        <begin position="107"/>
        <end position="131"/>
    </location>
</feature>
<dbReference type="EMBL" id="LRDH01000123">
    <property type="protein sequence ID" value="PPV13347.1"/>
    <property type="molecule type" value="Genomic_DNA"/>
</dbReference>
<accession>A0A2S7F809</accession>
<dbReference type="InterPro" id="IPR050398">
    <property type="entry name" value="HssS/ArlS-like"/>
</dbReference>
<evidence type="ECO:0000256" key="5">
    <source>
        <dbReference type="ARBA" id="ARBA00022553"/>
    </source>
</evidence>
<evidence type="ECO:0000313" key="16">
    <source>
        <dbReference type="EMBL" id="PPV13347.1"/>
    </source>
</evidence>
<keyword evidence="5" id="KW-0597">Phosphoprotein</keyword>
<evidence type="ECO:0000256" key="8">
    <source>
        <dbReference type="ARBA" id="ARBA00022741"/>
    </source>
</evidence>
<dbReference type="InterPro" id="IPR036097">
    <property type="entry name" value="HisK_dim/P_sf"/>
</dbReference>
<keyword evidence="12" id="KW-0902">Two-component regulatory system</keyword>
<evidence type="ECO:0000256" key="7">
    <source>
        <dbReference type="ARBA" id="ARBA00022692"/>
    </source>
</evidence>
<dbReference type="SUPFAM" id="SSF55874">
    <property type="entry name" value="ATPase domain of HSP90 chaperone/DNA topoisomerase II/histidine kinase"/>
    <property type="match status" value="1"/>
</dbReference>